<name>A0ABY7H1G0_9BACT</name>
<protein>
    <submittedName>
        <fullName evidence="1">Uncharacterized protein</fullName>
    </submittedName>
</protein>
<dbReference type="Proteomes" id="UP001164459">
    <property type="component" value="Chromosome"/>
</dbReference>
<gene>
    <name evidence="1" type="ORF">O0S08_42350</name>
</gene>
<reference evidence="1" key="1">
    <citation type="submission" date="2022-11" db="EMBL/GenBank/DDBJ databases">
        <title>Minimal conservation of predation-associated metabolite biosynthetic gene clusters underscores biosynthetic potential of Myxococcota including descriptions for ten novel species: Archangium lansinium sp. nov., Myxococcus landrumus sp. nov., Nannocystis bai.</title>
        <authorList>
            <person name="Ahearne A."/>
            <person name="Stevens C."/>
            <person name="Dowd S."/>
        </authorList>
    </citation>
    <scope>NUCLEOTIDE SEQUENCE</scope>
    <source>
        <strain evidence="1">Fl3</strain>
    </source>
</reference>
<accession>A0ABY7H1G0</accession>
<proteinExistence type="predicted"/>
<sequence length="190" mass="20850">MELSLERVVQNFADALVAVDATRVAHKGFQLGIGPWGESEAVRAALQELQRRHADDYAAARIKRLPDLLIPSKWAIEFKILRPFGDNGKPAEHWSENVLHPYAGNTSALGDCLKLLAAPLVERRAVVIFGFEHTPAVISLDQAIAGFELLAAHVLRVQLAPPVTALRTGLVHPVHQQLRVFGYEVLSCGE</sequence>
<keyword evidence="2" id="KW-1185">Reference proteome</keyword>
<evidence type="ECO:0000313" key="2">
    <source>
        <dbReference type="Proteomes" id="UP001164459"/>
    </source>
</evidence>
<dbReference type="RefSeq" id="WP_269035215.1">
    <property type="nucleotide sequence ID" value="NZ_CP114040.1"/>
</dbReference>
<organism evidence="1 2">
    <name type="scientific">Nannocystis punicea</name>
    <dbReference type="NCBI Taxonomy" id="2995304"/>
    <lineage>
        <taxon>Bacteria</taxon>
        <taxon>Pseudomonadati</taxon>
        <taxon>Myxococcota</taxon>
        <taxon>Polyangia</taxon>
        <taxon>Nannocystales</taxon>
        <taxon>Nannocystaceae</taxon>
        <taxon>Nannocystis</taxon>
    </lineage>
</organism>
<evidence type="ECO:0000313" key="1">
    <source>
        <dbReference type="EMBL" id="WAS92859.1"/>
    </source>
</evidence>
<dbReference type="EMBL" id="CP114040">
    <property type="protein sequence ID" value="WAS92859.1"/>
    <property type="molecule type" value="Genomic_DNA"/>
</dbReference>